<evidence type="ECO:0000313" key="2">
    <source>
        <dbReference type="Proteomes" id="UP000324209"/>
    </source>
</evidence>
<dbReference type="Gene3D" id="3.40.50.1110">
    <property type="entry name" value="SGNH hydrolase"/>
    <property type="match status" value="1"/>
</dbReference>
<dbReference type="EMBL" id="CP036150">
    <property type="protein sequence ID" value="QEN09129.1"/>
    <property type="molecule type" value="Genomic_DNA"/>
</dbReference>
<dbReference type="AlphaFoldDB" id="A0A5C1QPF4"/>
<name>A0A5C1QPF4_9SPIO</name>
<accession>A0A5C1QPF4</accession>
<dbReference type="InterPro" id="IPR036514">
    <property type="entry name" value="SGNH_hydro_sf"/>
</dbReference>
<dbReference type="RefSeq" id="WP_149487205.1">
    <property type="nucleotide sequence ID" value="NZ_CP036150.1"/>
</dbReference>
<dbReference type="OrthoDB" id="9793586at2"/>
<dbReference type="SUPFAM" id="SSF52266">
    <property type="entry name" value="SGNH hydrolase"/>
    <property type="match status" value="1"/>
</dbReference>
<protein>
    <submittedName>
        <fullName evidence="1">Uncharacterized protein</fullName>
    </submittedName>
</protein>
<keyword evidence="2" id="KW-1185">Reference proteome</keyword>
<sequence length="245" mass="27326">MAQYLFLGDSLTAGNLGCSFVEVLKKEPQMAEHSLINAGVNGFTMEGIRLKMAATLKESSQPEKMILGGGANDILLPYMQSMGPEWDPFIRKLKRHGSVPADNAQAFRETVKMTLSKAFDMKIPEILFCTIPCLGEDLSSSLNRQRQEYNRIIKECCNHFNGAIFDCRCLDWGLIFENELRPSQPGSSYLFRTPEDLGKDSQRLETEGEEVLCQERNLMLTIDGAHLNSAGARLAAQTMLPELLS</sequence>
<reference evidence="1 2" key="1">
    <citation type="submission" date="2019-02" db="EMBL/GenBank/DDBJ databases">
        <title>Complete Genome Sequence and Methylome Analysis of free living Spirochaetas.</title>
        <authorList>
            <person name="Fomenkov A."/>
            <person name="Dubinina G."/>
            <person name="Leshcheva N."/>
            <person name="Mikheeva N."/>
            <person name="Grabovich M."/>
            <person name="Vincze T."/>
            <person name="Roberts R.J."/>
        </authorList>
    </citation>
    <scope>NUCLEOTIDE SEQUENCE [LARGE SCALE GENOMIC DNA]</scope>
    <source>
        <strain evidence="1 2">K2</strain>
    </source>
</reference>
<gene>
    <name evidence="1" type="ORF">EXM22_14490</name>
</gene>
<dbReference type="GO" id="GO:0016788">
    <property type="term" value="F:hydrolase activity, acting on ester bonds"/>
    <property type="evidence" value="ECO:0007669"/>
    <property type="project" value="InterPro"/>
</dbReference>
<evidence type="ECO:0000313" key="1">
    <source>
        <dbReference type="EMBL" id="QEN09129.1"/>
    </source>
</evidence>
<dbReference type="Proteomes" id="UP000324209">
    <property type="component" value="Chromosome"/>
</dbReference>
<proteinExistence type="predicted"/>
<organism evidence="1 2">
    <name type="scientific">Oceanispirochaeta crateris</name>
    <dbReference type="NCBI Taxonomy" id="2518645"/>
    <lineage>
        <taxon>Bacteria</taxon>
        <taxon>Pseudomonadati</taxon>
        <taxon>Spirochaetota</taxon>
        <taxon>Spirochaetia</taxon>
        <taxon>Spirochaetales</taxon>
        <taxon>Spirochaetaceae</taxon>
        <taxon>Oceanispirochaeta</taxon>
    </lineage>
</organism>
<dbReference type="KEGG" id="ock:EXM22_14490"/>
<dbReference type="Pfam" id="PF00657">
    <property type="entry name" value="Lipase_GDSL"/>
    <property type="match status" value="1"/>
</dbReference>
<dbReference type="InterPro" id="IPR001087">
    <property type="entry name" value="GDSL"/>
</dbReference>